<organism evidence="2 3">
    <name type="scientific">Talaromyces rugulosus</name>
    <name type="common">Penicillium rugulosum</name>
    <dbReference type="NCBI Taxonomy" id="121627"/>
    <lineage>
        <taxon>Eukaryota</taxon>
        <taxon>Fungi</taxon>
        <taxon>Dikarya</taxon>
        <taxon>Ascomycota</taxon>
        <taxon>Pezizomycotina</taxon>
        <taxon>Eurotiomycetes</taxon>
        <taxon>Eurotiomycetidae</taxon>
        <taxon>Eurotiales</taxon>
        <taxon>Trichocomaceae</taxon>
        <taxon>Talaromyces</taxon>
        <taxon>Talaromyces sect. Islandici</taxon>
    </lineage>
</organism>
<dbReference type="KEGG" id="trg:TRUGW13939_07046"/>
<dbReference type="GeneID" id="55994539"/>
<dbReference type="Gene3D" id="3.20.20.80">
    <property type="entry name" value="Glycosidases"/>
    <property type="match status" value="1"/>
</dbReference>
<name>A0A7H8R0N0_TALRU</name>
<evidence type="ECO:0000313" key="3">
    <source>
        <dbReference type="Proteomes" id="UP000509510"/>
    </source>
</evidence>
<keyword evidence="1" id="KW-0732">Signal</keyword>
<dbReference type="Pfam" id="PF03659">
    <property type="entry name" value="Glyco_hydro_71"/>
    <property type="match status" value="1"/>
</dbReference>
<dbReference type="GO" id="GO:0051118">
    <property type="term" value="F:glucan endo-1,3-alpha-glucosidase activity"/>
    <property type="evidence" value="ECO:0007669"/>
    <property type="project" value="InterPro"/>
</dbReference>
<accession>A0A7H8R0N0</accession>
<sequence>MKPSATLALGLSCLCKQAVAGGSVFAHYMVGGITQDHANTDIQEAIAAGFDAFALNLMSTDDWSTSAVSALFSASAGTDFKLFFSFDMTHFSDPSDFIPVLKDYVGNDNYYTYSGKPFVSTFDGGTMTFGSSDPNSGWTNSFKTVLSDAGIDVFFVPDFDDASNYPNDFFSTFSVVDGAFSWETAWPTVNSGKVNVSDSVDSTLIGDAHSSSKVYMMPLSTFQFKHLDSSQNWYRRGESNIVDRMAQVLSLQPDLVEVITWNDGGEGHYIGNVWEEAISSSTIGNYTNGFSHAGWQTLIPPFVSAYKSGATDLSQISTSDGKPVGVMWYRELLITASCSGDSLGQPAGMDSGEDAISYAVILPSSGSYTINVYSNNNKIGSASGTAGLNGGTVTGLVAGSADSQRVEVVDDSNGQSVVISATGTKDVSGEASGLCNFNYVVVAMS</sequence>
<proteinExistence type="predicted"/>
<gene>
    <name evidence="2" type="ORF">TRUGW13939_07046</name>
</gene>
<dbReference type="CDD" id="cd11577">
    <property type="entry name" value="GH71"/>
    <property type="match status" value="1"/>
</dbReference>
<feature type="signal peptide" evidence="1">
    <location>
        <begin position="1"/>
        <end position="20"/>
    </location>
</feature>
<evidence type="ECO:0000256" key="1">
    <source>
        <dbReference type="SAM" id="SignalP"/>
    </source>
</evidence>
<dbReference type="InterPro" id="IPR005197">
    <property type="entry name" value="Glyco_hydro_71"/>
</dbReference>
<feature type="chain" id="PRO_5028907718" description="Glucan endo-1,3-alpha-glucosidase agn1" evidence="1">
    <location>
        <begin position="21"/>
        <end position="445"/>
    </location>
</feature>
<evidence type="ECO:0000313" key="2">
    <source>
        <dbReference type="EMBL" id="QKX59904.1"/>
    </source>
</evidence>
<dbReference type="Proteomes" id="UP000509510">
    <property type="component" value="Chromosome IV"/>
</dbReference>
<reference evidence="3" key="1">
    <citation type="submission" date="2020-06" db="EMBL/GenBank/DDBJ databases">
        <title>A chromosome-scale genome assembly of Talaromyces rugulosus W13939.</title>
        <authorList>
            <person name="Wang B."/>
            <person name="Guo L."/>
            <person name="Ye K."/>
            <person name="Wang L."/>
        </authorList>
    </citation>
    <scope>NUCLEOTIDE SEQUENCE [LARGE SCALE GENOMIC DNA]</scope>
    <source>
        <strain evidence="3">W13939</strain>
    </source>
</reference>
<dbReference type="EMBL" id="CP055901">
    <property type="protein sequence ID" value="QKX59904.1"/>
    <property type="molecule type" value="Genomic_DNA"/>
</dbReference>
<dbReference type="RefSeq" id="XP_035346081.1">
    <property type="nucleotide sequence ID" value="XM_035490188.1"/>
</dbReference>
<keyword evidence="3" id="KW-1185">Reference proteome</keyword>
<dbReference type="AlphaFoldDB" id="A0A7H8R0N0"/>
<evidence type="ECO:0008006" key="4">
    <source>
        <dbReference type="Google" id="ProtNLM"/>
    </source>
</evidence>
<protein>
    <recommendedName>
        <fullName evidence="4">Glucan endo-1,3-alpha-glucosidase agn1</fullName>
    </recommendedName>
</protein>
<dbReference type="OrthoDB" id="3257981at2759"/>